<evidence type="ECO:0000313" key="2">
    <source>
        <dbReference type="EMBL" id="ABO98009.1"/>
    </source>
</evidence>
<feature type="transmembrane region" description="Helical" evidence="1">
    <location>
        <begin position="60"/>
        <end position="79"/>
    </location>
</feature>
<dbReference type="EMBL" id="CP000589">
    <property type="protein sequence ID" value="ABO98009.1"/>
    <property type="molecule type" value="Genomic_DNA"/>
</dbReference>
<dbReference type="OrthoDB" id="361532at2759"/>
<dbReference type="HOGENOM" id="CLU_2444834_0_0_1"/>
<keyword evidence="1" id="KW-0472">Membrane</keyword>
<dbReference type="KEGG" id="olu:OSTLU_33380"/>
<proteinExistence type="predicted"/>
<dbReference type="Proteomes" id="UP000001568">
    <property type="component" value="Chromosome 9"/>
</dbReference>
<feature type="transmembrane region" description="Helical" evidence="1">
    <location>
        <begin position="27"/>
        <end position="48"/>
    </location>
</feature>
<dbReference type="Gramene" id="ABO98009">
    <property type="protein sequence ID" value="ABO98009"/>
    <property type="gene ID" value="OSTLU_33380"/>
</dbReference>
<protein>
    <submittedName>
        <fullName evidence="2">Uncharacterized protein</fullName>
    </submittedName>
</protein>
<sequence length="90" mass="10069">MSDTLKKIQDFLRKTHDDALVKAKKPIAIVAMVLNIIFPGVGTLVACVTANKTFEGLKCFAMMWLMCFVFFVGWVWSIVHGVQLFMKASA</sequence>
<evidence type="ECO:0000313" key="3">
    <source>
        <dbReference type="Proteomes" id="UP000001568"/>
    </source>
</evidence>
<organism evidence="2 3">
    <name type="scientific">Ostreococcus lucimarinus (strain CCE9901)</name>
    <dbReference type="NCBI Taxonomy" id="436017"/>
    <lineage>
        <taxon>Eukaryota</taxon>
        <taxon>Viridiplantae</taxon>
        <taxon>Chlorophyta</taxon>
        <taxon>Mamiellophyceae</taxon>
        <taxon>Mamiellales</taxon>
        <taxon>Bathycoccaceae</taxon>
        <taxon>Ostreococcus</taxon>
    </lineage>
</organism>
<keyword evidence="1" id="KW-0812">Transmembrane</keyword>
<dbReference type="GeneID" id="5003532"/>
<gene>
    <name evidence="2" type="ORF">OSTLU_33380</name>
</gene>
<dbReference type="OMA" id="MMWLMCF"/>
<dbReference type="RefSeq" id="XP_001419716.1">
    <property type="nucleotide sequence ID" value="XM_001419679.1"/>
</dbReference>
<reference evidence="2 3" key="1">
    <citation type="journal article" date="2007" name="Proc. Natl. Acad. Sci. U.S.A.">
        <title>The tiny eukaryote Ostreococcus provides genomic insights into the paradox of plankton speciation.</title>
        <authorList>
            <person name="Palenik B."/>
            <person name="Grimwood J."/>
            <person name="Aerts A."/>
            <person name="Rouze P."/>
            <person name="Salamov A."/>
            <person name="Putnam N."/>
            <person name="Dupont C."/>
            <person name="Jorgensen R."/>
            <person name="Derelle E."/>
            <person name="Rombauts S."/>
            <person name="Zhou K."/>
            <person name="Otillar R."/>
            <person name="Merchant S.S."/>
            <person name="Podell S."/>
            <person name="Gaasterland T."/>
            <person name="Napoli C."/>
            <person name="Gendler K."/>
            <person name="Manuell A."/>
            <person name="Tai V."/>
            <person name="Vallon O."/>
            <person name="Piganeau G."/>
            <person name="Jancek S."/>
            <person name="Heijde M."/>
            <person name="Jabbari K."/>
            <person name="Bowler C."/>
            <person name="Lohr M."/>
            <person name="Robbens S."/>
            <person name="Werner G."/>
            <person name="Dubchak I."/>
            <person name="Pazour G.J."/>
            <person name="Ren Q."/>
            <person name="Paulsen I."/>
            <person name="Delwiche C."/>
            <person name="Schmutz J."/>
            <person name="Rokhsar D."/>
            <person name="Van de Peer Y."/>
            <person name="Moreau H."/>
            <person name="Grigoriev I.V."/>
        </authorList>
    </citation>
    <scope>NUCLEOTIDE SEQUENCE [LARGE SCALE GENOMIC DNA]</scope>
    <source>
        <strain evidence="2 3">CCE9901</strain>
    </source>
</reference>
<evidence type="ECO:0000256" key="1">
    <source>
        <dbReference type="SAM" id="Phobius"/>
    </source>
</evidence>
<accession>A4S2A4</accession>
<keyword evidence="1" id="KW-1133">Transmembrane helix</keyword>
<keyword evidence="3" id="KW-1185">Reference proteome</keyword>
<dbReference type="AlphaFoldDB" id="A4S2A4"/>
<name>A4S2A4_OSTLU</name>